<comment type="caution">
    <text evidence="3">The sequence shown here is derived from an EMBL/GenBank/DDBJ whole genome shotgun (WGS) entry which is preliminary data.</text>
</comment>
<evidence type="ECO:0000313" key="3">
    <source>
        <dbReference type="EMBL" id="MBC8209409.1"/>
    </source>
</evidence>
<accession>A0A8J6TEM6</accession>
<feature type="domain" description="Cytochrome c7-like" evidence="2">
    <location>
        <begin position="50"/>
        <end position="124"/>
    </location>
</feature>
<dbReference type="Pfam" id="PF14522">
    <property type="entry name" value="Cytochrome_C7"/>
    <property type="match status" value="2"/>
</dbReference>
<dbReference type="PANTHER" id="PTHR39425">
    <property type="entry name" value="LIPOPROTEIN CYTOCHROME C"/>
    <property type="match status" value="1"/>
</dbReference>
<evidence type="ECO:0000259" key="2">
    <source>
        <dbReference type="Pfam" id="PF14522"/>
    </source>
</evidence>
<proteinExistence type="predicted"/>
<sequence>MINNKIITFATVLLAGSFFLTGNGHAEEAYDVQAYGPKTTIIFNTPVTASFDHKVHTADIGLDCSSCHDSEMVAEKRGFAMQRGVAEATGQFTMAAMAEGQFCGVCHDGDMAFGVDENCAACHQLPDDPIIWTAPVKAVIFSHDQHVNDIGLDCESCHSDVFAMKVGAAPATGNYTMRALNDGQYCGACHDGETAFASNTQCNTCHIGVKGYNRAMGTTPDTGGH</sequence>
<reference evidence="3 4" key="1">
    <citation type="submission" date="2020-08" db="EMBL/GenBank/DDBJ databases">
        <title>Bridging the membrane lipid divide: bacteria of the FCB group superphylum have the potential to synthesize archaeal ether lipids.</title>
        <authorList>
            <person name="Villanueva L."/>
            <person name="Von Meijenfeldt F.A.B."/>
            <person name="Westbye A.B."/>
            <person name="Yadav S."/>
            <person name="Hopmans E.C."/>
            <person name="Dutilh B.E."/>
            <person name="Sinninghe Damste J.S."/>
        </authorList>
    </citation>
    <scope>NUCLEOTIDE SEQUENCE [LARGE SCALE GENOMIC DNA]</scope>
    <source>
        <strain evidence="3">NIOZ-UU81</strain>
    </source>
</reference>
<dbReference type="Proteomes" id="UP000599024">
    <property type="component" value="Unassembled WGS sequence"/>
</dbReference>
<evidence type="ECO:0000256" key="1">
    <source>
        <dbReference type="SAM" id="SignalP"/>
    </source>
</evidence>
<dbReference type="CDD" id="cd08168">
    <property type="entry name" value="Cytochrom_C3"/>
    <property type="match status" value="1"/>
</dbReference>
<dbReference type="InterPro" id="IPR036280">
    <property type="entry name" value="Multihaem_cyt_sf"/>
</dbReference>
<dbReference type="SUPFAM" id="SSF48695">
    <property type="entry name" value="Multiheme cytochromes"/>
    <property type="match status" value="1"/>
</dbReference>
<keyword evidence="1" id="KW-0732">Signal</keyword>
<evidence type="ECO:0000313" key="4">
    <source>
        <dbReference type="Proteomes" id="UP000599024"/>
    </source>
</evidence>
<dbReference type="PANTHER" id="PTHR39425:SF1">
    <property type="entry name" value="CYTOCHROME C7-LIKE DOMAIN-CONTAINING PROTEIN"/>
    <property type="match status" value="1"/>
</dbReference>
<protein>
    <recommendedName>
        <fullName evidence="2">Cytochrome c7-like domain-containing protein</fullName>
    </recommendedName>
</protein>
<dbReference type="Gene3D" id="3.90.10.10">
    <property type="entry name" value="Cytochrome C3"/>
    <property type="match status" value="2"/>
</dbReference>
<organism evidence="3 4">
    <name type="scientific">Candidatus Desulfatifera sulfidica</name>
    <dbReference type="NCBI Taxonomy" id="2841691"/>
    <lineage>
        <taxon>Bacteria</taxon>
        <taxon>Pseudomonadati</taxon>
        <taxon>Thermodesulfobacteriota</taxon>
        <taxon>Desulfobulbia</taxon>
        <taxon>Desulfobulbales</taxon>
        <taxon>Desulfobulbaceae</taxon>
        <taxon>Candidatus Desulfatifera</taxon>
    </lineage>
</organism>
<dbReference type="NCBIfam" id="TIGR04257">
    <property type="entry name" value="nanowire_3heme"/>
    <property type="match status" value="2"/>
</dbReference>
<dbReference type="EMBL" id="JACNLK010000100">
    <property type="protein sequence ID" value="MBC8209409.1"/>
    <property type="molecule type" value="Genomic_DNA"/>
</dbReference>
<feature type="chain" id="PRO_5035261680" description="Cytochrome c7-like domain-containing protein" evidence="1">
    <location>
        <begin position="27"/>
        <end position="225"/>
    </location>
</feature>
<feature type="signal peptide" evidence="1">
    <location>
        <begin position="1"/>
        <end position="26"/>
    </location>
</feature>
<name>A0A8J6TEM6_9BACT</name>
<dbReference type="InterPro" id="IPR026352">
    <property type="entry name" value="Nanowire_3heme"/>
</dbReference>
<dbReference type="InterPro" id="IPR029467">
    <property type="entry name" value="Cyt_c7-like"/>
</dbReference>
<gene>
    <name evidence="3" type="ORF">H8E79_09625</name>
</gene>
<dbReference type="AlphaFoldDB" id="A0A8J6TEM6"/>
<feature type="domain" description="Cytochrome c7-like" evidence="2">
    <location>
        <begin position="139"/>
        <end position="206"/>
    </location>
</feature>